<evidence type="ECO:0000256" key="3">
    <source>
        <dbReference type="ARBA" id="ARBA00023239"/>
    </source>
</evidence>
<dbReference type="PANTHER" id="PTHR30502">
    <property type="entry name" value="2-KETO-3-DEOXY-L-RHAMNONATE ALDOLASE"/>
    <property type="match status" value="1"/>
</dbReference>
<sequence>MPAETSRHDPARFRQRLAARERLVGSFIKTPTTHATEILGALGFDFVVIDAEHAPLDRAAIDMMLLAARASGTAGLVRVAEPSAAAILSVLDCGATGVLVPHVASATTARDIGAAARYRGGRRGYSGSHRAASYGAGGLWAYIDRADAETTVIAMIEDAAALDQIDAICAVESIDALFIGRGDLTVALGAASNTAAPVQQAVEHICAAARRAGKPVCVMVNAATEAAPFAALGASAFIVASDQGFLRRAAADALRDFTTA</sequence>
<dbReference type="InterPro" id="IPR040442">
    <property type="entry name" value="Pyrv_kinase-like_dom_sf"/>
</dbReference>
<dbReference type="InterPro" id="IPR015813">
    <property type="entry name" value="Pyrv/PenolPyrv_kinase-like_dom"/>
</dbReference>
<proteinExistence type="inferred from homology"/>
<evidence type="ECO:0000256" key="1">
    <source>
        <dbReference type="ARBA" id="ARBA00005568"/>
    </source>
</evidence>
<evidence type="ECO:0000256" key="2">
    <source>
        <dbReference type="ARBA" id="ARBA00022723"/>
    </source>
</evidence>
<dbReference type="RefSeq" id="WP_211850319.1">
    <property type="nucleotide sequence ID" value="NZ_JAAGBB010000001.1"/>
</dbReference>
<name>A0ABS5ERD1_9PROT</name>
<dbReference type="InterPro" id="IPR050251">
    <property type="entry name" value="HpcH-HpaI_aldolase"/>
</dbReference>
<dbReference type="InterPro" id="IPR005000">
    <property type="entry name" value="Aldolase/citrate-lyase_domain"/>
</dbReference>
<comment type="caution">
    <text evidence="5">The sequence shown here is derived from an EMBL/GenBank/DDBJ whole genome shotgun (WGS) entry which is preliminary data.</text>
</comment>
<comment type="similarity">
    <text evidence="1">Belongs to the HpcH/HpaI aldolase family.</text>
</comment>
<feature type="domain" description="HpcH/HpaI aldolase/citrate lyase" evidence="4">
    <location>
        <begin position="26"/>
        <end position="245"/>
    </location>
</feature>
<dbReference type="Proteomes" id="UP001196870">
    <property type="component" value="Unassembled WGS sequence"/>
</dbReference>
<evidence type="ECO:0000313" key="5">
    <source>
        <dbReference type="EMBL" id="MBR0662830.1"/>
    </source>
</evidence>
<dbReference type="SUPFAM" id="SSF51621">
    <property type="entry name" value="Phosphoenolpyruvate/pyruvate domain"/>
    <property type="match status" value="1"/>
</dbReference>
<evidence type="ECO:0000313" key="6">
    <source>
        <dbReference type="Proteomes" id="UP001196870"/>
    </source>
</evidence>
<dbReference type="Gene3D" id="3.20.20.60">
    <property type="entry name" value="Phosphoenolpyruvate-binding domains"/>
    <property type="match status" value="1"/>
</dbReference>
<gene>
    <name evidence="5" type="ORF">GXW71_00540</name>
</gene>
<keyword evidence="2" id="KW-0479">Metal-binding</keyword>
<keyword evidence="6" id="KW-1185">Reference proteome</keyword>
<dbReference type="PANTHER" id="PTHR30502:SF0">
    <property type="entry name" value="PHOSPHOENOLPYRUVATE CARBOXYLASE FAMILY PROTEIN"/>
    <property type="match status" value="1"/>
</dbReference>
<organism evidence="5 6">
    <name type="scientific">Plastoroseomonas hellenica</name>
    <dbReference type="NCBI Taxonomy" id="2687306"/>
    <lineage>
        <taxon>Bacteria</taxon>
        <taxon>Pseudomonadati</taxon>
        <taxon>Pseudomonadota</taxon>
        <taxon>Alphaproteobacteria</taxon>
        <taxon>Acetobacterales</taxon>
        <taxon>Acetobacteraceae</taxon>
        <taxon>Plastoroseomonas</taxon>
    </lineage>
</organism>
<reference evidence="6" key="1">
    <citation type="journal article" date="2021" name="Syst. Appl. Microbiol.">
        <title>Roseomonas hellenica sp. nov., isolated from roots of wild-growing Alkanna tinctoria.</title>
        <authorList>
            <person name="Rat A."/>
            <person name="Naranjo H.D."/>
            <person name="Lebbe L."/>
            <person name="Cnockaert M."/>
            <person name="Krigas N."/>
            <person name="Grigoriadou K."/>
            <person name="Maloupa E."/>
            <person name="Willems A."/>
        </authorList>
    </citation>
    <scope>NUCLEOTIDE SEQUENCE [LARGE SCALE GENOMIC DNA]</scope>
    <source>
        <strain evidence="6">LMG 31523</strain>
    </source>
</reference>
<keyword evidence="3" id="KW-0456">Lyase</keyword>
<dbReference type="Pfam" id="PF03328">
    <property type="entry name" value="HpcH_HpaI"/>
    <property type="match status" value="1"/>
</dbReference>
<evidence type="ECO:0000259" key="4">
    <source>
        <dbReference type="Pfam" id="PF03328"/>
    </source>
</evidence>
<dbReference type="EMBL" id="JAAGBB010000001">
    <property type="protein sequence ID" value="MBR0662830.1"/>
    <property type="molecule type" value="Genomic_DNA"/>
</dbReference>
<accession>A0ABS5ERD1</accession>
<protein>
    <submittedName>
        <fullName evidence="5">Aldolase</fullName>
    </submittedName>
</protein>